<sequence>MIFFFISQSFASLKGELVPEGNKDLRLADTGTNKLRWVAKTDLGSNKDLSIVEYDRDKKYLKVNGKELCTKIFSKEIQFCDNKYVYTKWEPLAEDGRFKFKTEDGYCLSVGKKMDSFNSVILSKCKAQNIYQRFKYEKNEDEKGRIETIKNDYDEGSPVILNMALKAYEKDTPVEVIIKDKKDGFKRVNTTIGELNTLFAFNHNAEPINHDMLVDTTKLNQQSEEY</sequence>
<organism evidence="2">
    <name type="scientific">Vairimorpha ceranae (strain BRL01)</name>
    <name type="common">Microsporidian parasite</name>
    <name type="synonym">Nosema ceranae</name>
    <dbReference type="NCBI Taxonomy" id="578460"/>
    <lineage>
        <taxon>Eukaryota</taxon>
        <taxon>Fungi</taxon>
        <taxon>Fungi incertae sedis</taxon>
        <taxon>Microsporidia</taxon>
        <taxon>Nosematidae</taxon>
        <taxon>Vairimorpha</taxon>
    </lineage>
</organism>
<dbReference type="EMBL" id="ACOL01000001">
    <property type="protein sequence ID" value="EEQ83163.1"/>
    <property type="molecule type" value="Genomic_DNA"/>
</dbReference>
<gene>
    <name evidence="1" type="ORF">NCER_100022</name>
</gene>
<dbReference type="Proteomes" id="UP000009082">
    <property type="component" value="Unassembled WGS sequence"/>
</dbReference>
<evidence type="ECO:0000313" key="2">
    <source>
        <dbReference type="Proteomes" id="UP000009082"/>
    </source>
</evidence>
<dbReference type="PROSITE" id="PS50231">
    <property type="entry name" value="RICIN_B_LECTIN"/>
    <property type="match status" value="1"/>
</dbReference>
<accession>C4V6J2</accession>
<dbReference type="AlphaFoldDB" id="C4V6J2"/>
<protein>
    <submittedName>
        <fullName evidence="1">Uncharacterized protein</fullName>
    </submittedName>
</protein>
<dbReference type="HOGENOM" id="CLU_1225085_0_0_1"/>
<dbReference type="InParanoid" id="C4V6J2"/>
<name>C4V6J2_VAIC1</name>
<dbReference type="OrthoDB" id="10251780at2759"/>
<evidence type="ECO:0000313" key="1">
    <source>
        <dbReference type="EMBL" id="EEQ83163.1"/>
    </source>
</evidence>
<dbReference type="KEGG" id="nce:NCER_100022"/>
<dbReference type="VEuPathDB" id="MicrosporidiaDB:NCER_100022"/>
<reference evidence="2" key="1">
    <citation type="journal article" date="2009" name="PLoS Pathog.">
        <title>Genomic analyses of the microsporidian Nosema ceranae, an emergent pathogen of honey bees.</title>
        <authorList>
            <person name="Cornman R.S."/>
            <person name="Chen Y.P."/>
            <person name="Schatz M.C."/>
            <person name="Street C."/>
            <person name="Zhao Y."/>
            <person name="Desany B."/>
            <person name="Egholm M."/>
            <person name="Hutchison S."/>
            <person name="Pettis J.S."/>
            <person name="Lipkin W.I."/>
            <person name="Evans J.D."/>
        </authorList>
    </citation>
    <scope>NUCLEOTIDE SEQUENCE [LARGE SCALE GENOMIC DNA]</scope>
    <source>
        <strain evidence="2">BRL01</strain>
    </source>
</reference>
<proteinExistence type="predicted"/>